<dbReference type="PANTHER" id="PTHR35008">
    <property type="entry name" value="BLL4482 PROTEIN-RELATED"/>
    <property type="match status" value="1"/>
</dbReference>
<dbReference type="InterPro" id="IPR051459">
    <property type="entry name" value="Cytochrome_c-type_DH"/>
</dbReference>
<dbReference type="InterPro" id="IPR008168">
    <property type="entry name" value="Cyt_C_IC"/>
</dbReference>
<evidence type="ECO:0000256" key="12">
    <source>
        <dbReference type="PIRSR" id="PIRSR000018-50"/>
    </source>
</evidence>
<feature type="binding site" description="covalent" evidence="12">
    <location>
        <position position="190"/>
    </location>
    <ligand>
        <name>heme c</name>
        <dbReference type="ChEBI" id="CHEBI:61717"/>
        <label>2</label>
    </ligand>
</feature>
<dbReference type="Proteomes" id="UP000477911">
    <property type="component" value="Unassembled WGS sequence"/>
</dbReference>
<dbReference type="Pfam" id="PF00034">
    <property type="entry name" value="Cytochrom_C"/>
    <property type="match status" value="3"/>
</dbReference>
<dbReference type="InterPro" id="IPR009056">
    <property type="entry name" value="Cyt_c-like_dom"/>
</dbReference>
<feature type="binding site" description="covalent" evidence="12">
    <location>
        <position position="40"/>
    </location>
    <ligand>
        <name>heme c</name>
        <dbReference type="ChEBI" id="CHEBI:61717"/>
        <label>1</label>
    </ligand>
</feature>
<evidence type="ECO:0000256" key="4">
    <source>
        <dbReference type="ARBA" id="ARBA00022617"/>
    </source>
</evidence>
<keyword evidence="4 12" id="KW-0349">Heme</keyword>
<evidence type="ECO:0000256" key="13">
    <source>
        <dbReference type="PIRSR" id="PIRSR000018-51"/>
    </source>
</evidence>
<organism evidence="16 17">
    <name type="scientific">Pseudooceanicola albus</name>
    <dbReference type="NCBI Taxonomy" id="2692189"/>
    <lineage>
        <taxon>Bacteria</taxon>
        <taxon>Pseudomonadati</taxon>
        <taxon>Pseudomonadota</taxon>
        <taxon>Alphaproteobacteria</taxon>
        <taxon>Rhodobacterales</taxon>
        <taxon>Paracoccaceae</taxon>
        <taxon>Pseudooceanicola</taxon>
    </lineage>
</organism>
<dbReference type="PROSITE" id="PS51007">
    <property type="entry name" value="CYTC"/>
    <property type="match status" value="3"/>
</dbReference>
<proteinExistence type="predicted"/>
<keyword evidence="10 13" id="KW-0408">Iron</keyword>
<keyword evidence="3" id="KW-1003">Cell membrane</keyword>
<keyword evidence="7 14" id="KW-0732">Signal</keyword>
<keyword evidence="6 13" id="KW-0479">Metal-binding</keyword>
<feature type="domain" description="Cytochrome c" evidence="15">
    <location>
        <begin position="312"/>
        <end position="402"/>
    </location>
</feature>
<dbReference type="GO" id="GO:0009055">
    <property type="term" value="F:electron transfer activity"/>
    <property type="evidence" value="ECO:0007669"/>
    <property type="project" value="InterPro"/>
</dbReference>
<evidence type="ECO:0000256" key="6">
    <source>
        <dbReference type="ARBA" id="ARBA00022723"/>
    </source>
</evidence>
<evidence type="ECO:0000256" key="14">
    <source>
        <dbReference type="SAM" id="SignalP"/>
    </source>
</evidence>
<comment type="subcellular location">
    <subcellularLocation>
        <location evidence="1">Cell membrane</location>
    </subcellularLocation>
</comment>
<feature type="domain" description="Cytochrome c" evidence="15">
    <location>
        <begin position="19"/>
        <end position="129"/>
    </location>
</feature>
<comment type="cofactor">
    <cofactor evidence="12">
        <name>heme c</name>
        <dbReference type="ChEBI" id="CHEBI:61717"/>
    </cofactor>
    <text evidence="12">Binds 3 heme c groups covalently per subunit.</text>
</comment>
<evidence type="ECO:0000256" key="3">
    <source>
        <dbReference type="ARBA" id="ARBA00022475"/>
    </source>
</evidence>
<feature type="binding site" description="covalent" evidence="12">
    <location>
        <position position="43"/>
    </location>
    <ligand>
        <name>heme c</name>
        <dbReference type="ChEBI" id="CHEBI:61717"/>
        <label>1</label>
    </ligand>
</feature>
<dbReference type="GO" id="GO:0005506">
    <property type="term" value="F:iron ion binding"/>
    <property type="evidence" value="ECO:0007669"/>
    <property type="project" value="InterPro"/>
</dbReference>
<accession>A0A6L7G6D1</accession>
<evidence type="ECO:0000256" key="1">
    <source>
        <dbReference type="ARBA" id="ARBA00004236"/>
    </source>
</evidence>
<dbReference type="Gene3D" id="1.10.760.10">
    <property type="entry name" value="Cytochrome c-like domain"/>
    <property type="match status" value="3"/>
</dbReference>
<dbReference type="SUPFAM" id="SSF46626">
    <property type="entry name" value="Cytochrome c"/>
    <property type="match status" value="3"/>
</dbReference>
<reference evidence="16 17" key="1">
    <citation type="submission" date="2019-12" db="EMBL/GenBank/DDBJ databases">
        <authorList>
            <person name="Li M."/>
        </authorList>
    </citation>
    <scope>NUCLEOTIDE SEQUENCE [LARGE SCALE GENOMIC DNA]</scope>
    <source>
        <strain evidence="16 17">GBMRC 2024</strain>
    </source>
</reference>
<evidence type="ECO:0000256" key="11">
    <source>
        <dbReference type="ARBA" id="ARBA00023136"/>
    </source>
</evidence>
<evidence type="ECO:0000256" key="8">
    <source>
        <dbReference type="ARBA" id="ARBA00022737"/>
    </source>
</evidence>
<dbReference type="PRINTS" id="PR00605">
    <property type="entry name" value="CYTCHROMECIC"/>
</dbReference>
<evidence type="ECO:0000313" key="17">
    <source>
        <dbReference type="Proteomes" id="UP000477911"/>
    </source>
</evidence>
<dbReference type="EMBL" id="WUMU01000018">
    <property type="protein sequence ID" value="MXN19489.1"/>
    <property type="molecule type" value="Genomic_DNA"/>
</dbReference>
<keyword evidence="17" id="KW-1185">Reference proteome</keyword>
<feature type="binding site" description="covalent" evidence="12">
    <location>
        <position position="328"/>
    </location>
    <ligand>
        <name>heme c</name>
        <dbReference type="ChEBI" id="CHEBI:61717"/>
        <label>3</label>
    </ligand>
</feature>
<evidence type="ECO:0000256" key="7">
    <source>
        <dbReference type="ARBA" id="ARBA00022729"/>
    </source>
</evidence>
<feature type="binding site" description="axial binding residue" evidence="13">
    <location>
        <position position="329"/>
    </location>
    <ligand>
        <name>heme c</name>
        <dbReference type="ChEBI" id="CHEBI:61717"/>
        <label>3</label>
    </ligand>
    <ligandPart>
        <name>Fe</name>
        <dbReference type="ChEBI" id="CHEBI:18248"/>
    </ligandPart>
</feature>
<feature type="binding site" description="covalent" evidence="12">
    <location>
        <position position="325"/>
    </location>
    <ligand>
        <name>heme c</name>
        <dbReference type="ChEBI" id="CHEBI:61717"/>
        <label>3</label>
    </ligand>
</feature>
<feature type="domain" description="Cytochrome c" evidence="15">
    <location>
        <begin position="172"/>
        <end position="287"/>
    </location>
</feature>
<keyword evidence="8" id="KW-0677">Repeat</keyword>
<comment type="caution">
    <text evidence="16">The sequence shown here is derived from an EMBL/GenBank/DDBJ whole genome shotgun (WGS) entry which is preliminary data.</text>
</comment>
<name>A0A6L7G6D1_9RHOB</name>
<dbReference type="GO" id="GO:0020037">
    <property type="term" value="F:heme binding"/>
    <property type="evidence" value="ECO:0007669"/>
    <property type="project" value="InterPro"/>
</dbReference>
<keyword evidence="2" id="KW-0813">Transport</keyword>
<sequence length="425" mass="43903">MLKLSLLSLAASGLIAGAALAQDGTDLVQKGAYVARLGDCMACHTAPGGKPYAGGLPIKSDLGTIYATNITPDPDAGIGKYSEADFARALRKGVLPDGSHLYPAMPYPSYAKLSDADVHALYAYLMQAVAPVSTPAPETRLGFPFNQRWGMMFWNTAFGDAVGFAPDPDLTAEENRGKYIVEGAGHCGSCHTPRGIAMQEKAYDGDSAAYLSGGELNGWDVPALRADGSSGAGIAGWSTAEIADYLGKGRNDRAAVGGEMTAVVQHSTGHMSNADLNAVAAYLKTLSPAPAPWTPKPDSAARATTAKLTAATDLSTGARLYIDSCGACHFVNGKGAKDIFPQLDGASVVNADSPTGLIHTILAGAQTPSVERAPSVNLMPGFAARMDDKEVAELASFLRGAWTNDAGAVTADQVAKVRAGLDKAP</sequence>
<dbReference type="PANTHER" id="PTHR35008:SF8">
    <property type="entry name" value="ALCOHOL DEHYDROGENASE CYTOCHROME C SUBUNIT"/>
    <property type="match status" value="1"/>
</dbReference>
<dbReference type="GO" id="GO:0016614">
    <property type="term" value="F:oxidoreductase activity, acting on CH-OH group of donors"/>
    <property type="evidence" value="ECO:0007669"/>
    <property type="project" value="InterPro"/>
</dbReference>
<feature type="binding site" description="axial binding residue" evidence="13">
    <location>
        <position position="44"/>
    </location>
    <ligand>
        <name>heme c</name>
        <dbReference type="ChEBI" id="CHEBI:61717"/>
        <label>1</label>
    </ligand>
    <ligandPart>
        <name>Fe</name>
        <dbReference type="ChEBI" id="CHEBI:18248"/>
    </ligandPart>
</feature>
<dbReference type="AlphaFoldDB" id="A0A6L7G6D1"/>
<evidence type="ECO:0000256" key="9">
    <source>
        <dbReference type="ARBA" id="ARBA00022982"/>
    </source>
</evidence>
<dbReference type="PIRSF" id="PIRSF000018">
    <property type="entry name" value="Mb_ADH_cyt_c"/>
    <property type="match status" value="1"/>
</dbReference>
<feature type="binding site" description="covalent" evidence="12">
    <location>
        <position position="187"/>
    </location>
    <ligand>
        <name>heme c</name>
        <dbReference type="ChEBI" id="CHEBI:61717"/>
        <label>2</label>
    </ligand>
</feature>
<keyword evidence="5" id="KW-0679">Respiratory chain</keyword>
<evidence type="ECO:0000256" key="10">
    <source>
        <dbReference type="ARBA" id="ARBA00023004"/>
    </source>
</evidence>
<feature type="chain" id="PRO_5026738541" evidence="14">
    <location>
        <begin position="22"/>
        <end position="425"/>
    </location>
</feature>
<dbReference type="InterPro" id="IPR036909">
    <property type="entry name" value="Cyt_c-like_dom_sf"/>
</dbReference>
<dbReference type="InterPro" id="IPR014353">
    <property type="entry name" value="Membr-bd_ADH_cyt_c"/>
</dbReference>
<protein>
    <submittedName>
        <fullName evidence="16">C-type cytochrome</fullName>
    </submittedName>
</protein>
<feature type="signal peptide" evidence="14">
    <location>
        <begin position="1"/>
        <end position="21"/>
    </location>
</feature>
<gene>
    <name evidence="16" type="ORF">GR170_16775</name>
</gene>
<feature type="binding site" description="axial binding residue" evidence="13">
    <location>
        <position position="191"/>
    </location>
    <ligand>
        <name>heme c</name>
        <dbReference type="ChEBI" id="CHEBI:61717"/>
        <label>2</label>
    </ligand>
    <ligandPart>
        <name>Fe</name>
        <dbReference type="ChEBI" id="CHEBI:18248"/>
    </ligandPart>
</feature>
<evidence type="ECO:0000313" key="16">
    <source>
        <dbReference type="EMBL" id="MXN19489.1"/>
    </source>
</evidence>
<keyword evidence="9" id="KW-0249">Electron transport</keyword>
<keyword evidence="11" id="KW-0472">Membrane</keyword>
<dbReference type="RefSeq" id="WP_160895610.1">
    <property type="nucleotide sequence ID" value="NZ_WUMU01000018.1"/>
</dbReference>
<evidence type="ECO:0000259" key="15">
    <source>
        <dbReference type="PROSITE" id="PS51007"/>
    </source>
</evidence>
<evidence type="ECO:0000256" key="2">
    <source>
        <dbReference type="ARBA" id="ARBA00022448"/>
    </source>
</evidence>
<dbReference type="GO" id="GO:0005886">
    <property type="term" value="C:plasma membrane"/>
    <property type="evidence" value="ECO:0007669"/>
    <property type="project" value="UniProtKB-SubCell"/>
</dbReference>
<evidence type="ECO:0000256" key="5">
    <source>
        <dbReference type="ARBA" id="ARBA00022660"/>
    </source>
</evidence>